<sequence length="579" mass="65261">MTGASMLRTRRKDVNVKPNRKLDRKSSRGMLYENEELRLRTININAEVERGQSDIKKLKRENEQLKREISALRYEYDRLESMLRERRSSPEHSDDSVSVCSVCPECISVDGSARAVAFHDLSVVPEEGEDGNKSGVESPCTCEDCQNEAAVERPHDRQESEEAVTSQTMDGQKDQAQAKSEDGGRERTVDVIIHDAPDVPRFFQSVTSPPCHVITPPPPGFVIAPYQPPRFHTGGNVDELLGDVQAAPAIHTTFIQQNSVFMCNTRQILQRQCCCQKESPTAKQERQQTAEGQPPKSYVTEKNIELTYDYPRSTPVKNSPSPKSSEELTTTTEVASTVVFVERRIPVKPKKFDFFFRSRSAPVGEHEEPIYATVNKLPKRLRRMELANLEREVAYKAGEPDSSVRTEMTLKTDSESQAPPPDDDTSRSERDKSTVPQRQESPKAKKRKRFSLTFKKRERKRRDKKKEAKNGAPKNGVPVQVESDNERLIEGEAQEAGKHRHCNRHRPRNTLSSSSSGPRYKRDSYQEMTTSHSEHERTNSVCSSMNSLGSACTHKSRKLSAAPQDGSIPWCGCWGAGCV</sequence>
<feature type="region of interest" description="Disordered" evidence="2">
    <location>
        <begin position="397"/>
        <end position="542"/>
    </location>
</feature>
<keyword evidence="1" id="KW-0175">Coiled coil</keyword>
<name>A0ABN8IKY4_9NEOP</name>
<feature type="compositionally biased region" description="Basic and acidic residues" evidence="2">
    <location>
        <begin position="150"/>
        <end position="160"/>
    </location>
</feature>
<organism evidence="3 4">
    <name type="scientific">Iphiclides podalirius</name>
    <name type="common">scarce swallowtail</name>
    <dbReference type="NCBI Taxonomy" id="110791"/>
    <lineage>
        <taxon>Eukaryota</taxon>
        <taxon>Metazoa</taxon>
        <taxon>Ecdysozoa</taxon>
        <taxon>Arthropoda</taxon>
        <taxon>Hexapoda</taxon>
        <taxon>Insecta</taxon>
        <taxon>Pterygota</taxon>
        <taxon>Neoptera</taxon>
        <taxon>Endopterygota</taxon>
        <taxon>Lepidoptera</taxon>
        <taxon>Glossata</taxon>
        <taxon>Ditrysia</taxon>
        <taxon>Papilionoidea</taxon>
        <taxon>Papilionidae</taxon>
        <taxon>Papilioninae</taxon>
        <taxon>Iphiclides</taxon>
    </lineage>
</organism>
<protein>
    <submittedName>
        <fullName evidence="3">Uncharacterized protein</fullName>
    </submittedName>
</protein>
<evidence type="ECO:0000256" key="2">
    <source>
        <dbReference type="SAM" id="MobiDB-lite"/>
    </source>
</evidence>
<dbReference type="EMBL" id="OW152839">
    <property type="protein sequence ID" value="CAH2060657.1"/>
    <property type="molecule type" value="Genomic_DNA"/>
</dbReference>
<evidence type="ECO:0000313" key="3">
    <source>
        <dbReference type="EMBL" id="CAH2060657.1"/>
    </source>
</evidence>
<feature type="compositionally biased region" description="Basic residues" evidence="2">
    <location>
        <begin position="498"/>
        <end position="508"/>
    </location>
</feature>
<feature type="compositionally biased region" description="Polar residues" evidence="2">
    <location>
        <begin position="315"/>
        <end position="331"/>
    </location>
</feature>
<feature type="compositionally biased region" description="Basic residues" evidence="2">
    <location>
        <begin position="444"/>
        <end position="464"/>
    </location>
</feature>
<feature type="compositionally biased region" description="Polar residues" evidence="2">
    <location>
        <begin position="163"/>
        <end position="178"/>
    </location>
</feature>
<evidence type="ECO:0000256" key="1">
    <source>
        <dbReference type="SAM" id="Coils"/>
    </source>
</evidence>
<keyword evidence="4" id="KW-1185">Reference proteome</keyword>
<feature type="compositionally biased region" description="Basic and acidic residues" evidence="2">
    <location>
        <begin position="397"/>
        <end position="414"/>
    </location>
</feature>
<gene>
    <name evidence="3" type="ORF">IPOD504_LOCUS11135</name>
</gene>
<reference evidence="3" key="1">
    <citation type="submission" date="2022-03" db="EMBL/GenBank/DDBJ databases">
        <authorList>
            <person name="Martin H S."/>
        </authorList>
    </citation>
    <scope>NUCLEOTIDE SEQUENCE</scope>
</reference>
<accession>A0ABN8IKY4</accession>
<feature type="region of interest" description="Disordered" evidence="2">
    <location>
        <begin position="280"/>
        <end position="331"/>
    </location>
</feature>
<evidence type="ECO:0000313" key="4">
    <source>
        <dbReference type="Proteomes" id="UP000837857"/>
    </source>
</evidence>
<feature type="region of interest" description="Disordered" evidence="2">
    <location>
        <begin position="150"/>
        <end position="185"/>
    </location>
</feature>
<feature type="coiled-coil region" evidence="1">
    <location>
        <begin position="48"/>
        <end position="82"/>
    </location>
</feature>
<dbReference type="Proteomes" id="UP000837857">
    <property type="component" value="Chromosome 27"/>
</dbReference>
<feature type="compositionally biased region" description="Basic and acidic residues" evidence="2">
    <location>
        <begin position="424"/>
        <end position="433"/>
    </location>
</feature>
<proteinExistence type="predicted"/>
<feature type="region of interest" description="Disordered" evidence="2">
    <location>
        <begin position="1"/>
        <end position="28"/>
    </location>
</feature>
<feature type="compositionally biased region" description="Basic and acidic residues" evidence="2">
    <location>
        <begin position="12"/>
        <end position="26"/>
    </location>
</feature>
<feature type="non-terminal residue" evidence="3">
    <location>
        <position position="1"/>
    </location>
</feature>